<reference evidence="1" key="1">
    <citation type="submission" date="2020-05" db="EMBL/GenBank/DDBJ databases">
        <title>Large-scale comparative analyses of tick genomes elucidate their genetic diversity and vector capacities.</title>
        <authorList>
            <person name="Jia N."/>
            <person name="Wang J."/>
            <person name="Shi W."/>
            <person name="Du L."/>
            <person name="Sun Y."/>
            <person name="Zhan W."/>
            <person name="Jiang J."/>
            <person name="Wang Q."/>
            <person name="Zhang B."/>
            <person name="Ji P."/>
            <person name="Sakyi L.B."/>
            <person name="Cui X."/>
            <person name="Yuan T."/>
            <person name="Jiang B."/>
            <person name="Yang W."/>
            <person name="Lam T.T.-Y."/>
            <person name="Chang Q."/>
            <person name="Ding S."/>
            <person name="Wang X."/>
            <person name="Zhu J."/>
            <person name="Ruan X."/>
            <person name="Zhao L."/>
            <person name="Wei J."/>
            <person name="Que T."/>
            <person name="Du C."/>
            <person name="Cheng J."/>
            <person name="Dai P."/>
            <person name="Han X."/>
            <person name="Huang E."/>
            <person name="Gao Y."/>
            <person name="Liu J."/>
            <person name="Shao H."/>
            <person name="Ye R."/>
            <person name="Li L."/>
            <person name="Wei W."/>
            <person name="Wang X."/>
            <person name="Wang C."/>
            <person name="Yang T."/>
            <person name="Huo Q."/>
            <person name="Li W."/>
            <person name="Guo W."/>
            <person name="Chen H."/>
            <person name="Zhou L."/>
            <person name="Ni X."/>
            <person name="Tian J."/>
            <person name="Zhou Y."/>
            <person name="Sheng Y."/>
            <person name="Liu T."/>
            <person name="Pan Y."/>
            <person name="Xia L."/>
            <person name="Li J."/>
            <person name="Zhao F."/>
            <person name="Cao W."/>
        </authorList>
    </citation>
    <scope>NUCLEOTIDE SEQUENCE</scope>
    <source>
        <strain evidence="1">Hyas-2018</strain>
    </source>
</reference>
<accession>A0ACB7SFY3</accession>
<organism evidence="1 2">
    <name type="scientific">Hyalomma asiaticum</name>
    <name type="common">Tick</name>
    <dbReference type="NCBI Taxonomy" id="266040"/>
    <lineage>
        <taxon>Eukaryota</taxon>
        <taxon>Metazoa</taxon>
        <taxon>Ecdysozoa</taxon>
        <taxon>Arthropoda</taxon>
        <taxon>Chelicerata</taxon>
        <taxon>Arachnida</taxon>
        <taxon>Acari</taxon>
        <taxon>Parasitiformes</taxon>
        <taxon>Ixodida</taxon>
        <taxon>Ixodoidea</taxon>
        <taxon>Ixodidae</taxon>
        <taxon>Hyalomminae</taxon>
        <taxon>Hyalomma</taxon>
    </lineage>
</organism>
<dbReference type="Proteomes" id="UP000821845">
    <property type="component" value="Chromosome 4"/>
</dbReference>
<comment type="caution">
    <text evidence="1">The sequence shown here is derived from an EMBL/GenBank/DDBJ whole genome shotgun (WGS) entry which is preliminary data.</text>
</comment>
<dbReference type="EMBL" id="CM023484">
    <property type="protein sequence ID" value="KAH6933525.1"/>
    <property type="molecule type" value="Genomic_DNA"/>
</dbReference>
<evidence type="ECO:0000313" key="1">
    <source>
        <dbReference type="EMBL" id="KAH6933525.1"/>
    </source>
</evidence>
<protein>
    <submittedName>
        <fullName evidence="1">Uncharacterized protein</fullName>
    </submittedName>
</protein>
<name>A0ACB7SFY3_HYAAI</name>
<sequence>MPVHEQEAKYAAISAQHGAPVYRSGQAQQRASTANGQATWLPGALRVNTFQTTPIPTRLPCLA</sequence>
<proteinExistence type="predicted"/>
<keyword evidence="2" id="KW-1185">Reference proteome</keyword>
<evidence type="ECO:0000313" key="2">
    <source>
        <dbReference type="Proteomes" id="UP000821845"/>
    </source>
</evidence>
<gene>
    <name evidence="1" type="ORF">HPB50_015898</name>
</gene>